<evidence type="ECO:0000256" key="5">
    <source>
        <dbReference type="SAM" id="MobiDB-lite"/>
    </source>
</evidence>
<evidence type="ECO:0000256" key="3">
    <source>
        <dbReference type="ARBA" id="ARBA00023125"/>
    </source>
</evidence>
<accession>A0ABV6S156</accession>
<evidence type="ECO:0000259" key="6">
    <source>
        <dbReference type="Pfam" id="PF03466"/>
    </source>
</evidence>
<dbReference type="PANTHER" id="PTHR30346:SF0">
    <property type="entry name" value="HCA OPERON TRANSCRIPTIONAL ACTIVATOR HCAR"/>
    <property type="match status" value="1"/>
</dbReference>
<feature type="compositionally biased region" description="Basic residues" evidence="5">
    <location>
        <begin position="209"/>
        <end position="229"/>
    </location>
</feature>
<keyword evidence="8" id="KW-1185">Reference proteome</keyword>
<feature type="region of interest" description="Disordered" evidence="5">
    <location>
        <begin position="173"/>
        <end position="229"/>
    </location>
</feature>
<feature type="domain" description="LysR substrate-binding" evidence="6">
    <location>
        <begin position="108"/>
        <end position="171"/>
    </location>
</feature>
<evidence type="ECO:0000313" key="8">
    <source>
        <dbReference type="Proteomes" id="UP001589896"/>
    </source>
</evidence>
<dbReference type="Proteomes" id="UP001589896">
    <property type="component" value="Unassembled WGS sequence"/>
</dbReference>
<evidence type="ECO:0000256" key="1">
    <source>
        <dbReference type="ARBA" id="ARBA00009437"/>
    </source>
</evidence>
<keyword evidence="2" id="KW-0805">Transcription regulation</keyword>
<proteinExistence type="inferred from homology"/>
<dbReference type="EMBL" id="JBHLTG010000009">
    <property type="protein sequence ID" value="MFC0681868.1"/>
    <property type="molecule type" value="Genomic_DNA"/>
</dbReference>
<dbReference type="CDD" id="cd05466">
    <property type="entry name" value="PBP2_LTTR_substrate"/>
    <property type="match status" value="1"/>
</dbReference>
<name>A0ABV6S156_9GAMM</name>
<reference evidence="7 8" key="1">
    <citation type="submission" date="2024-09" db="EMBL/GenBank/DDBJ databases">
        <authorList>
            <person name="Sun Q."/>
            <person name="Mori K."/>
        </authorList>
    </citation>
    <scope>NUCLEOTIDE SEQUENCE [LARGE SCALE GENOMIC DNA]</scope>
    <source>
        <strain evidence="7 8">KCTC 23076</strain>
    </source>
</reference>
<dbReference type="InterPro" id="IPR005119">
    <property type="entry name" value="LysR_subst-bd"/>
</dbReference>
<comment type="caution">
    <text evidence="7">The sequence shown here is derived from an EMBL/GenBank/DDBJ whole genome shotgun (WGS) entry which is preliminary data.</text>
</comment>
<keyword evidence="3" id="KW-0238">DNA-binding</keyword>
<feature type="domain" description="LysR substrate-binding" evidence="6">
    <location>
        <begin position="21"/>
        <end position="102"/>
    </location>
</feature>
<keyword evidence="4" id="KW-0804">Transcription</keyword>
<evidence type="ECO:0000256" key="4">
    <source>
        <dbReference type="ARBA" id="ARBA00023163"/>
    </source>
</evidence>
<evidence type="ECO:0000313" key="7">
    <source>
        <dbReference type="EMBL" id="MFC0681868.1"/>
    </source>
</evidence>
<comment type="similarity">
    <text evidence="1">Belongs to the LysR transcriptional regulatory family.</text>
</comment>
<sequence>MPARFLVAFVPGVTPARWSRVWAERMPDVELELTPIAEADAAAVLHKEDGAADMVFARLPIDDEGLSVIPLWEESPVAVAAKDHPLKVVDAVTVTELADEDTVDGRDEAALDLVAAGAGIATMPQAVFRAHNRRDLVARPISDAEPTRIALVWREGDPRDEVDEFIGIVRGRTAASSRGRQAEAAAAAPKAPNTPSGTTKKSPAGGKRPASRRNAAPRKPKRSGGGRGR</sequence>
<dbReference type="RefSeq" id="WP_386675297.1">
    <property type="nucleotide sequence ID" value="NZ_JBHLTG010000009.1"/>
</dbReference>
<organism evidence="7 8">
    <name type="scientific">Lysobacter korlensis</name>
    <dbReference type="NCBI Taxonomy" id="553636"/>
    <lineage>
        <taxon>Bacteria</taxon>
        <taxon>Pseudomonadati</taxon>
        <taxon>Pseudomonadota</taxon>
        <taxon>Gammaproteobacteria</taxon>
        <taxon>Lysobacterales</taxon>
        <taxon>Lysobacteraceae</taxon>
        <taxon>Lysobacter</taxon>
    </lineage>
</organism>
<dbReference type="Pfam" id="PF03466">
    <property type="entry name" value="LysR_substrate"/>
    <property type="match status" value="2"/>
</dbReference>
<dbReference type="Gene3D" id="3.40.190.10">
    <property type="entry name" value="Periplasmic binding protein-like II"/>
    <property type="match status" value="4"/>
</dbReference>
<dbReference type="SUPFAM" id="SSF53850">
    <property type="entry name" value="Periplasmic binding protein-like II"/>
    <property type="match status" value="1"/>
</dbReference>
<dbReference type="PANTHER" id="PTHR30346">
    <property type="entry name" value="TRANSCRIPTIONAL DUAL REGULATOR HCAR-RELATED"/>
    <property type="match status" value="1"/>
</dbReference>
<gene>
    <name evidence="7" type="ORF">ACFFGH_28885</name>
</gene>
<feature type="compositionally biased region" description="Low complexity" evidence="5">
    <location>
        <begin position="174"/>
        <end position="191"/>
    </location>
</feature>
<evidence type="ECO:0000256" key="2">
    <source>
        <dbReference type="ARBA" id="ARBA00023015"/>
    </source>
</evidence>
<protein>
    <submittedName>
        <fullName evidence="7">LysR family transcriptional regulator substrate-binding protein</fullName>
    </submittedName>
</protein>